<name>A0A660A6X6_STRPY</name>
<organism evidence="1 2">
    <name type="scientific">Streptococcus pyogenes</name>
    <dbReference type="NCBI Taxonomy" id="1314"/>
    <lineage>
        <taxon>Bacteria</taxon>
        <taxon>Bacillati</taxon>
        <taxon>Bacillota</taxon>
        <taxon>Bacilli</taxon>
        <taxon>Lactobacillales</taxon>
        <taxon>Streptococcaceae</taxon>
        <taxon>Streptococcus</taxon>
    </lineage>
</organism>
<feature type="non-terminal residue" evidence="1">
    <location>
        <position position="1"/>
    </location>
</feature>
<dbReference type="Proteomes" id="UP000316580">
    <property type="component" value="Unassembled WGS sequence"/>
</dbReference>
<reference evidence="1 2" key="1">
    <citation type="submission" date="2019-05" db="EMBL/GenBank/DDBJ databases">
        <title>Novel genomic isolates of S.pyogenes and S.dysgalactiae subsp. equisimilis associated to necrotising fasciitis (NSTI).</title>
        <authorList>
            <person name="Barrantes I."/>
        </authorList>
    </citation>
    <scope>NUCLEOTIDE SEQUENCE [LARGE SCALE GENOMIC DNA]</scope>
    <source>
        <strain evidence="1 2">SPY6028</strain>
    </source>
</reference>
<dbReference type="EMBL" id="VCID01000471">
    <property type="protein sequence ID" value="TNY48334.1"/>
    <property type="molecule type" value="Genomic_DNA"/>
</dbReference>
<gene>
    <name evidence="1" type="ORF">FGO82_02200</name>
</gene>
<protein>
    <submittedName>
        <fullName evidence="1">Phage tail tape measure protein</fullName>
    </submittedName>
</protein>
<accession>A0A660A6X6</accession>
<evidence type="ECO:0000313" key="1">
    <source>
        <dbReference type="EMBL" id="TNY48334.1"/>
    </source>
</evidence>
<dbReference type="AlphaFoldDB" id="A0A660A6X6"/>
<proteinExistence type="predicted"/>
<evidence type="ECO:0000313" key="2">
    <source>
        <dbReference type="Proteomes" id="UP000316580"/>
    </source>
</evidence>
<sequence length="155" mass="17305">NYHSGGPALVNDQKGPTYRELVVYPNGLSFIPEGRNVLLPDMPKGTKVLRASKTKDFMRSRGLHKYAHGVGISSESRFIKELSSANQSVNQTNISIDNRQVEALLKQLIELVKANGDKDQIIDLTVMLGNMTLEQLKDKISKLQRKDEALRLKSS</sequence>
<feature type="non-terminal residue" evidence="1">
    <location>
        <position position="155"/>
    </location>
</feature>
<comment type="caution">
    <text evidence="1">The sequence shown here is derived from an EMBL/GenBank/DDBJ whole genome shotgun (WGS) entry which is preliminary data.</text>
</comment>